<dbReference type="NCBIfam" id="TIGR00229">
    <property type="entry name" value="sensory_box"/>
    <property type="match status" value="1"/>
</dbReference>
<dbReference type="PROSITE" id="PS50123">
    <property type="entry name" value="CHER"/>
    <property type="match status" value="1"/>
</dbReference>
<keyword evidence="3" id="KW-0597">Phosphoprotein</keyword>
<evidence type="ECO:0000256" key="2">
    <source>
        <dbReference type="ARBA" id="ARBA00012438"/>
    </source>
</evidence>
<dbReference type="GO" id="GO:0006355">
    <property type="term" value="P:regulation of DNA-templated transcription"/>
    <property type="evidence" value="ECO:0007669"/>
    <property type="project" value="InterPro"/>
</dbReference>
<dbReference type="InterPro" id="IPR000673">
    <property type="entry name" value="Sig_transdc_resp-reg_Me-estase"/>
</dbReference>
<dbReference type="InterPro" id="IPR050903">
    <property type="entry name" value="Bact_Chemotaxis_MeTrfase"/>
</dbReference>
<dbReference type="GO" id="GO:0005737">
    <property type="term" value="C:cytoplasm"/>
    <property type="evidence" value="ECO:0007669"/>
    <property type="project" value="InterPro"/>
</dbReference>
<dbReference type="GO" id="GO:0005524">
    <property type="term" value="F:ATP binding"/>
    <property type="evidence" value="ECO:0007669"/>
    <property type="project" value="UniProtKB-KW"/>
</dbReference>
<evidence type="ECO:0000259" key="15">
    <source>
        <dbReference type="PROSITE" id="PS50122"/>
    </source>
</evidence>
<dbReference type="Proteomes" id="UP000325255">
    <property type="component" value="Unassembled WGS sequence"/>
</dbReference>
<dbReference type="InterPro" id="IPR022641">
    <property type="entry name" value="CheR_N"/>
</dbReference>
<sequence>MNTEPKGAGAPVQPPRDGLIVGVGASAGGLDAFKAFFARMPADTGMAFILVQHLDPSYQSSLGAIVGGYTAMPVQVAEDGAAILPNHVYIIPPDAILTVDGSRLHVTAPAPQAARRTSVDIFLASLAEDQGMNAVGIILSGFGSDGARGVAAIKEHGGLTLSQAEFDHHAKSGMPRSAALGGFVDHVLAVEDMPAALLEYLHHRANSDAAKGPDGIRQDLPGHLTTICAVLHARLGHDFSQYKVGTLMRRIQRRMHVLHADEVPAYVELLRTQPNEADLLFHEILISVTRFFRDPPAFGALETQVLSGLLTNPGTADPVRVWVAGCATGEEAYSIAILLREGLLRTASNRPVQIFATDMDELAIQTARAGLYPTTIAADLSPERLEQHFVKEDGHYRVAKTIREMCLFSVHDIARDPPFSKIDLVSCRNMLIYFTPELQHRIFATFHYALRPGGHLLLGTSESIAVQSRLFAPVDKRQRLYLRRDTAASFPPVSVSRSPEHLMPAKRAPRPADSDIDRRAARAIARYAPAYLVVDRHHEILRFSGQTGKYLEPAAGAASLNLFQLLHTDLRPVVRAALNQATETESRVLRDGVTIMAGGQHVALTVIVEPLPDPTGKGGLFLVAFQEAPAAPVSARTAPADERGQDRDTAADALMQELLETRERLRNTTEELEAANEELQSSNEEYLSVNEELQSTNEELETSKEELQSVNEELQTINAELNIRNDTLARSNSDLANLFDSTSIATLFLDKDLRIRRFTPRLLEIFKLREGDEGRPISDIVSRLANGGLGQDVQQVLRSLIPIEREVTIADDAVSYLMQVRPYRDINDVIDGTVITFVDISERKRHERARARLAAIVESSQDAILSTDLDGTITSWNPGAEMLCGYTAAEAIGQPLSVLLAGSLPADWPHMMARLEKGEPIAGFESVRTTKGGRTFDVSITISPVREVNGKLGGASVVMRDISERKAAEHKTTLLLGELDHRVKNILAIVSSLVTQMQKAGLPPEVFAAELRGRIQSIAQAHGLLSKAERDGMSLGTILKTELAPYHRPEGDITLAGPDIGLTPKAGLAVALAVHELATNAAKYGALSLASGHLAVIWKVEDDGDRPRLLLTWTEAGGPPVQPPAKRGFGTTLIERALTMGFDAVVRREFPESGLRCAIEIPLTEDVGKVRRAADTGGTSDGH</sequence>
<gene>
    <name evidence="17" type="ORF">F1189_27600</name>
</gene>
<dbReference type="AlphaFoldDB" id="A0A5M6IKH7"/>
<dbReference type="SMART" id="SM00138">
    <property type="entry name" value="MeTrc"/>
    <property type="match status" value="1"/>
</dbReference>
<keyword evidence="4" id="KW-0285">Flavoprotein</keyword>
<feature type="domain" description="PAC" evidence="14">
    <location>
        <begin position="922"/>
        <end position="974"/>
    </location>
</feature>
<feature type="active site" evidence="10">
    <location>
        <position position="26"/>
    </location>
</feature>
<dbReference type="InterPro" id="IPR013767">
    <property type="entry name" value="PAS_fold"/>
</dbReference>
<evidence type="ECO:0000259" key="13">
    <source>
        <dbReference type="PROSITE" id="PS50112"/>
    </source>
</evidence>
<keyword evidence="10" id="KW-0145">Chemotaxis</keyword>
<evidence type="ECO:0000256" key="1">
    <source>
        <dbReference type="ARBA" id="ARBA00000085"/>
    </source>
</evidence>
<dbReference type="PROSITE" id="PS50113">
    <property type="entry name" value="PAC"/>
    <property type="match status" value="1"/>
</dbReference>
<dbReference type="InterPro" id="IPR029063">
    <property type="entry name" value="SAM-dependent_MTases_sf"/>
</dbReference>
<dbReference type="SUPFAM" id="SSF55785">
    <property type="entry name" value="PYP-like sensor domain (PAS domain)"/>
    <property type="match status" value="2"/>
</dbReference>
<dbReference type="Pfam" id="PF01739">
    <property type="entry name" value="CheR"/>
    <property type="match status" value="1"/>
</dbReference>
<dbReference type="Pfam" id="PF01339">
    <property type="entry name" value="CheB_methylest"/>
    <property type="match status" value="1"/>
</dbReference>
<keyword evidence="7" id="KW-0547">Nucleotide-binding</keyword>
<dbReference type="GO" id="GO:0008984">
    <property type="term" value="F:protein-glutamate methylesterase activity"/>
    <property type="evidence" value="ECO:0007669"/>
    <property type="project" value="InterPro"/>
</dbReference>
<dbReference type="SUPFAM" id="SSF53335">
    <property type="entry name" value="S-adenosyl-L-methionine-dependent methyltransferases"/>
    <property type="match status" value="1"/>
</dbReference>
<dbReference type="Pfam" id="PF13596">
    <property type="entry name" value="PAS_10"/>
    <property type="match status" value="1"/>
</dbReference>
<evidence type="ECO:0000313" key="17">
    <source>
        <dbReference type="EMBL" id="KAA5608756.1"/>
    </source>
</evidence>
<name>A0A5M6IKH7_9PROT</name>
<dbReference type="EMBL" id="VWPK01000069">
    <property type="protein sequence ID" value="KAA5608756.1"/>
    <property type="molecule type" value="Genomic_DNA"/>
</dbReference>
<dbReference type="Gene3D" id="3.40.50.150">
    <property type="entry name" value="Vaccinia Virus protein VP39"/>
    <property type="match status" value="1"/>
</dbReference>
<feature type="domain" description="CheR-type methyltransferase" evidence="16">
    <location>
        <begin position="223"/>
        <end position="464"/>
    </location>
</feature>
<protein>
    <recommendedName>
        <fullName evidence="2">histidine kinase</fullName>
        <ecNumber evidence="2">2.7.13.3</ecNumber>
    </recommendedName>
</protein>
<dbReference type="PANTHER" id="PTHR24422">
    <property type="entry name" value="CHEMOTAXIS PROTEIN METHYLTRANSFERASE"/>
    <property type="match status" value="1"/>
</dbReference>
<dbReference type="OrthoDB" id="5287260at2"/>
<keyword evidence="9" id="KW-0067">ATP-binding</keyword>
<dbReference type="SMART" id="SM00091">
    <property type="entry name" value="PAS"/>
    <property type="match status" value="3"/>
</dbReference>
<feature type="domain" description="CheB-type methylesterase" evidence="15">
    <location>
        <begin position="14"/>
        <end position="204"/>
    </location>
</feature>
<dbReference type="GO" id="GO:0008757">
    <property type="term" value="F:S-adenosylmethionine-dependent methyltransferase activity"/>
    <property type="evidence" value="ECO:0007669"/>
    <property type="project" value="InterPro"/>
</dbReference>
<dbReference type="CDD" id="cd16434">
    <property type="entry name" value="CheB-CheR_fusion"/>
    <property type="match status" value="1"/>
</dbReference>
<evidence type="ECO:0000256" key="11">
    <source>
        <dbReference type="SAM" id="Coils"/>
    </source>
</evidence>
<keyword evidence="6" id="KW-0808">Transferase</keyword>
<evidence type="ECO:0000256" key="6">
    <source>
        <dbReference type="ARBA" id="ARBA00022679"/>
    </source>
</evidence>
<evidence type="ECO:0000313" key="18">
    <source>
        <dbReference type="Proteomes" id="UP000325255"/>
    </source>
</evidence>
<evidence type="ECO:0000256" key="8">
    <source>
        <dbReference type="ARBA" id="ARBA00022777"/>
    </source>
</evidence>
<dbReference type="Pfam" id="PF07536">
    <property type="entry name" value="HWE_HK"/>
    <property type="match status" value="1"/>
</dbReference>
<organism evidence="17 18">
    <name type="scientific">Rhodovastum atsumiense</name>
    <dbReference type="NCBI Taxonomy" id="504468"/>
    <lineage>
        <taxon>Bacteria</taxon>
        <taxon>Pseudomonadati</taxon>
        <taxon>Pseudomonadota</taxon>
        <taxon>Alphaproteobacteria</taxon>
        <taxon>Acetobacterales</taxon>
        <taxon>Acetobacteraceae</taxon>
        <taxon>Rhodovastum</taxon>
    </lineage>
</organism>
<evidence type="ECO:0000256" key="10">
    <source>
        <dbReference type="PROSITE-ProRule" id="PRU00050"/>
    </source>
</evidence>
<dbReference type="Gene3D" id="3.30.565.10">
    <property type="entry name" value="Histidine kinase-like ATPase, C-terminal domain"/>
    <property type="match status" value="1"/>
</dbReference>
<dbReference type="CDD" id="cd02440">
    <property type="entry name" value="AdoMet_MTases"/>
    <property type="match status" value="1"/>
</dbReference>
<dbReference type="InterPro" id="IPR036890">
    <property type="entry name" value="HATPase_C_sf"/>
</dbReference>
<dbReference type="Pfam" id="PF03705">
    <property type="entry name" value="CheR_N"/>
    <property type="match status" value="1"/>
</dbReference>
<reference evidence="17 18" key="1">
    <citation type="submission" date="2019-09" db="EMBL/GenBank/DDBJ databases">
        <title>Genome sequence of Rhodovastum atsumiense, a diverse member of the Acetobacteraceae family of non-sulfur purple photosynthetic bacteria.</title>
        <authorList>
            <person name="Meyer T."/>
            <person name="Kyndt J."/>
        </authorList>
    </citation>
    <scope>NUCLEOTIDE SEQUENCE [LARGE SCALE GENOMIC DNA]</scope>
    <source>
        <strain evidence="17 18">DSM 21279</strain>
    </source>
</reference>
<keyword evidence="11" id="KW-0175">Coiled coil</keyword>
<evidence type="ECO:0000259" key="16">
    <source>
        <dbReference type="PROSITE" id="PS50123"/>
    </source>
</evidence>
<dbReference type="SMART" id="SM00911">
    <property type="entry name" value="HWE_HK"/>
    <property type="match status" value="1"/>
</dbReference>
<evidence type="ECO:0000256" key="9">
    <source>
        <dbReference type="ARBA" id="ARBA00022840"/>
    </source>
</evidence>
<dbReference type="InterPro" id="IPR022642">
    <property type="entry name" value="CheR_C"/>
</dbReference>
<dbReference type="InterPro" id="IPR000014">
    <property type="entry name" value="PAS"/>
</dbReference>
<dbReference type="InterPro" id="IPR035909">
    <property type="entry name" value="CheB_C"/>
</dbReference>
<comment type="caution">
    <text evidence="17">The sequence shown here is derived from an EMBL/GenBank/DDBJ whole genome shotgun (WGS) entry which is preliminary data.</text>
</comment>
<dbReference type="GO" id="GO:0004673">
    <property type="term" value="F:protein histidine kinase activity"/>
    <property type="evidence" value="ECO:0007669"/>
    <property type="project" value="UniProtKB-EC"/>
</dbReference>
<evidence type="ECO:0000256" key="5">
    <source>
        <dbReference type="ARBA" id="ARBA00022643"/>
    </source>
</evidence>
<dbReference type="InterPro" id="IPR000700">
    <property type="entry name" value="PAS-assoc_C"/>
</dbReference>
<keyword evidence="10" id="KW-0378">Hydrolase</keyword>
<feature type="active site" evidence="10">
    <location>
        <position position="53"/>
    </location>
</feature>
<dbReference type="PROSITE" id="PS50122">
    <property type="entry name" value="CHEB"/>
    <property type="match status" value="1"/>
</dbReference>
<dbReference type="Pfam" id="PF00989">
    <property type="entry name" value="PAS"/>
    <property type="match status" value="1"/>
</dbReference>
<dbReference type="SUPFAM" id="SSF52738">
    <property type="entry name" value="Methylesterase CheB, C-terminal domain"/>
    <property type="match status" value="1"/>
</dbReference>
<dbReference type="SUPFAM" id="SSF47757">
    <property type="entry name" value="Chemotaxis receptor methyltransferase CheR, N-terminal domain"/>
    <property type="match status" value="1"/>
</dbReference>
<evidence type="ECO:0000259" key="14">
    <source>
        <dbReference type="PROSITE" id="PS50113"/>
    </source>
</evidence>
<accession>A0A5M6IKH7</accession>
<feature type="coiled-coil region" evidence="11">
    <location>
        <begin position="651"/>
        <end position="724"/>
    </location>
</feature>
<dbReference type="InterPro" id="IPR000780">
    <property type="entry name" value="CheR_MeTrfase"/>
</dbReference>
<evidence type="ECO:0000256" key="4">
    <source>
        <dbReference type="ARBA" id="ARBA00022630"/>
    </source>
</evidence>
<dbReference type="EC" id="2.7.13.3" evidence="2"/>
<dbReference type="PROSITE" id="PS50112">
    <property type="entry name" value="PAS"/>
    <property type="match status" value="1"/>
</dbReference>
<dbReference type="RefSeq" id="WP_150045084.1">
    <property type="nucleotide sequence ID" value="NZ_OW485601.1"/>
</dbReference>
<evidence type="ECO:0000256" key="12">
    <source>
        <dbReference type="SAM" id="MobiDB-lite"/>
    </source>
</evidence>
<dbReference type="GO" id="GO:0000156">
    <property type="term" value="F:phosphorelay response regulator activity"/>
    <property type="evidence" value="ECO:0007669"/>
    <property type="project" value="InterPro"/>
</dbReference>
<dbReference type="CDD" id="cd00130">
    <property type="entry name" value="PAS"/>
    <property type="match status" value="1"/>
</dbReference>
<keyword evidence="5" id="KW-0288">FMN</keyword>
<dbReference type="InterPro" id="IPR011102">
    <property type="entry name" value="Sig_transdc_His_kinase_HWE"/>
</dbReference>
<comment type="catalytic activity">
    <reaction evidence="1">
        <text>ATP + protein L-histidine = ADP + protein N-phospho-L-histidine.</text>
        <dbReference type="EC" id="2.7.13.3"/>
    </reaction>
</comment>
<dbReference type="InterPro" id="IPR035965">
    <property type="entry name" value="PAS-like_dom_sf"/>
</dbReference>
<dbReference type="PRINTS" id="PR00996">
    <property type="entry name" value="CHERMTFRASE"/>
</dbReference>
<evidence type="ECO:0000256" key="7">
    <source>
        <dbReference type="ARBA" id="ARBA00022741"/>
    </source>
</evidence>
<dbReference type="GO" id="GO:0006935">
    <property type="term" value="P:chemotaxis"/>
    <property type="evidence" value="ECO:0007669"/>
    <property type="project" value="UniProtKB-UniRule"/>
</dbReference>
<feature type="domain" description="PAS" evidence="13">
    <location>
        <begin position="849"/>
        <end position="894"/>
    </location>
</feature>
<feature type="region of interest" description="Disordered" evidence="12">
    <location>
        <begin position="492"/>
        <end position="514"/>
    </location>
</feature>
<evidence type="ECO:0000256" key="3">
    <source>
        <dbReference type="ARBA" id="ARBA00022553"/>
    </source>
</evidence>
<dbReference type="Gene3D" id="3.40.50.180">
    <property type="entry name" value="Methylesterase CheB, C-terminal domain"/>
    <property type="match status" value="1"/>
</dbReference>
<feature type="active site" evidence="10">
    <location>
        <position position="145"/>
    </location>
</feature>
<keyword evidence="8" id="KW-0418">Kinase</keyword>
<keyword evidence="18" id="KW-1185">Reference proteome</keyword>
<proteinExistence type="predicted"/>
<dbReference type="PANTHER" id="PTHR24422:SF27">
    <property type="entry name" value="PROTEIN-GLUTAMATE O-METHYLTRANSFERASE"/>
    <property type="match status" value="1"/>
</dbReference>
<dbReference type="Gene3D" id="3.30.450.20">
    <property type="entry name" value="PAS domain"/>
    <property type="match status" value="2"/>
</dbReference>